<comment type="caution">
    <text evidence="1">The sequence shown here is derived from an EMBL/GenBank/DDBJ whole genome shotgun (WGS) entry which is preliminary data.</text>
</comment>
<reference evidence="1 2" key="1">
    <citation type="submission" date="2021-03" db="EMBL/GenBank/DDBJ databases">
        <title>Whole genome shotgun sequence of Actinoplanes toevensis NBRC 105298.</title>
        <authorList>
            <person name="Komaki H."/>
            <person name="Tamura T."/>
        </authorList>
    </citation>
    <scope>NUCLEOTIDE SEQUENCE [LARGE SCALE GENOMIC DNA]</scope>
    <source>
        <strain evidence="1 2">NBRC 105298</strain>
    </source>
</reference>
<organism evidence="1 2">
    <name type="scientific">Paractinoplanes toevensis</name>
    <dbReference type="NCBI Taxonomy" id="571911"/>
    <lineage>
        <taxon>Bacteria</taxon>
        <taxon>Bacillati</taxon>
        <taxon>Actinomycetota</taxon>
        <taxon>Actinomycetes</taxon>
        <taxon>Micromonosporales</taxon>
        <taxon>Micromonosporaceae</taxon>
        <taxon>Paractinoplanes</taxon>
    </lineage>
</organism>
<proteinExistence type="predicted"/>
<evidence type="ECO:0000313" key="2">
    <source>
        <dbReference type="Proteomes" id="UP000677082"/>
    </source>
</evidence>
<keyword evidence="2" id="KW-1185">Reference proteome</keyword>
<protein>
    <submittedName>
        <fullName evidence="1">Uncharacterized protein</fullName>
    </submittedName>
</protein>
<dbReference type="AlphaFoldDB" id="A0A919W9F4"/>
<gene>
    <name evidence="1" type="ORF">Ato02nite_078470</name>
</gene>
<sequence length="321" mass="33086">MLSLSACSNHPLRWEPVDLPGSGGADLRDAADCGDRWWVVGGLRAADGSTRPAAWTGTDAGWQPVTFAPLPTSYYGPQQVITSVACADGRVAMVGAVPGGAHGNPRVSTWRLDGDRMVENAAPFETYGGDTAVDVGPIAAGPAGFAIAGNRTSGAAAWLSPDGRTFTLHENDPGLAGDTVARDAITLPDGRWAVFGSADGQAAAWVGGAGWAREYPPTEEGVTEIQRVVRQGDEVVAAGIHDTEFQLWHRRGGTWTAGETFGGDPAGVRSLTIAGGRPVLVGGGLWIDGKSADAPATPVAVAGRGDALLLVAADRIWQTTL</sequence>
<accession>A0A919W9F4</accession>
<evidence type="ECO:0000313" key="1">
    <source>
        <dbReference type="EMBL" id="GIM96054.1"/>
    </source>
</evidence>
<dbReference type="EMBL" id="BOQN01000105">
    <property type="protein sequence ID" value="GIM96054.1"/>
    <property type="molecule type" value="Genomic_DNA"/>
</dbReference>
<name>A0A919W9F4_9ACTN</name>
<dbReference type="Proteomes" id="UP000677082">
    <property type="component" value="Unassembled WGS sequence"/>
</dbReference>